<sequence length="101" mass="10896">LHRGGRVHRGKEATFVEEESTFVEEAAFVDNGPVAGYIITNRFFAPGSPGVEHLHDGLDVRNPAAMRALSARSSNSMAAFIILRRSWAANASALPAWFVGS</sequence>
<dbReference type="AlphaFoldDB" id="A0A9N9E2E6"/>
<accession>A0A9N9E2E6</accession>
<evidence type="ECO:0000313" key="1">
    <source>
        <dbReference type="EMBL" id="CAG8662308.1"/>
    </source>
</evidence>
<comment type="caution">
    <text evidence="1">The sequence shown here is derived from an EMBL/GenBank/DDBJ whole genome shotgun (WGS) entry which is preliminary data.</text>
</comment>
<reference evidence="1" key="1">
    <citation type="submission" date="2021-06" db="EMBL/GenBank/DDBJ databases">
        <authorList>
            <person name="Kallberg Y."/>
            <person name="Tangrot J."/>
            <person name="Rosling A."/>
        </authorList>
    </citation>
    <scope>NUCLEOTIDE SEQUENCE</scope>
    <source>
        <strain evidence="1">BR232B</strain>
    </source>
</reference>
<evidence type="ECO:0000313" key="2">
    <source>
        <dbReference type="Proteomes" id="UP000789739"/>
    </source>
</evidence>
<organism evidence="1 2">
    <name type="scientific">Paraglomus brasilianum</name>
    <dbReference type="NCBI Taxonomy" id="144538"/>
    <lineage>
        <taxon>Eukaryota</taxon>
        <taxon>Fungi</taxon>
        <taxon>Fungi incertae sedis</taxon>
        <taxon>Mucoromycota</taxon>
        <taxon>Glomeromycotina</taxon>
        <taxon>Glomeromycetes</taxon>
        <taxon>Paraglomerales</taxon>
        <taxon>Paraglomeraceae</taxon>
        <taxon>Paraglomus</taxon>
    </lineage>
</organism>
<dbReference type="Proteomes" id="UP000789739">
    <property type="component" value="Unassembled WGS sequence"/>
</dbReference>
<keyword evidence="2" id="KW-1185">Reference proteome</keyword>
<feature type="non-terminal residue" evidence="1">
    <location>
        <position position="1"/>
    </location>
</feature>
<protein>
    <submittedName>
        <fullName evidence="1">3657_t:CDS:1</fullName>
    </submittedName>
</protein>
<name>A0A9N9E2E6_9GLOM</name>
<proteinExistence type="predicted"/>
<gene>
    <name evidence="1" type="ORF">PBRASI_LOCUS10851</name>
</gene>
<dbReference type="EMBL" id="CAJVPI010003795">
    <property type="protein sequence ID" value="CAG8662308.1"/>
    <property type="molecule type" value="Genomic_DNA"/>
</dbReference>